<proteinExistence type="predicted"/>
<protein>
    <recommendedName>
        <fullName evidence="5">Transcription factor domain-containing protein</fullName>
    </recommendedName>
</protein>
<evidence type="ECO:0000313" key="3">
    <source>
        <dbReference type="EMBL" id="EXJ84575.1"/>
    </source>
</evidence>
<dbReference type="RefSeq" id="XP_007733560.1">
    <property type="nucleotide sequence ID" value="XM_007735370.1"/>
</dbReference>
<dbReference type="Pfam" id="PF11951">
    <property type="entry name" value="Fungal_trans_2"/>
    <property type="match status" value="1"/>
</dbReference>
<sequence>MAMESPLLLDAITAWSSTHLSLQDKSYETAAIAHRSTALNSLMTSLGSSNRDPEMELASCLIHCSLESISGDTEQWFRHHVGAYEMIRSMAATGATADLDLRRFSTTFEGRWLLRSFAYHDIMMAVAEGRKPLLVSGEYWADMGNVGADTYFGLASRIMFLISEISILDVDMANPAAAEEGLDGSFSASAFRIEQALISWTCGLSDNEQLVNLAEMYRSAALIYIYRTLRQHRPEYTHVVVKKIERQVVDIVQRVQSMPARCLAESSLLFPMFMAGGEAEDPGHVQVIRHRMLDIINERHFHNMEVVLKVLEEVWHLRATGVSSPGGRKIDWKDVLARRRWMLSIT</sequence>
<dbReference type="GeneID" id="19169360"/>
<dbReference type="EMBL" id="AMGY01000004">
    <property type="protein sequence ID" value="EXJ84575.1"/>
    <property type="molecule type" value="Genomic_DNA"/>
</dbReference>
<organism evidence="3 4">
    <name type="scientific">Capronia epimyces CBS 606.96</name>
    <dbReference type="NCBI Taxonomy" id="1182542"/>
    <lineage>
        <taxon>Eukaryota</taxon>
        <taxon>Fungi</taxon>
        <taxon>Dikarya</taxon>
        <taxon>Ascomycota</taxon>
        <taxon>Pezizomycotina</taxon>
        <taxon>Eurotiomycetes</taxon>
        <taxon>Chaetothyriomycetidae</taxon>
        <taxon>Chaetothyriales</taxon>
        <taxon>Herpotrichiellaceae</taxon>
        <taxon>Capronia</taxon>
    </lineage>
</organism>
<dbReference type="PANTHER" id="PTHR37534:SF46">
    <property type="entry name" value="ZN(II)2CYS6 TRANSCRIPTION FACTOR (EUROFUNG)"/>
    <property type="match status" value="1"/>
</dbReference>
<reference evidence="3 4" key="1">
    <citation type="submission" date="2013-03" db="EMBL/GenBank/DDBJ databases">
        <title>The Genome Sequence of Capronia epimyces CBS 606.96.</title>
        <authorList>
            <consortium name="The Broad Institute Genomics Platform"/>
            <person name="Cuomo C."/>
            <person name="de Hoog S."/>
            <person name="Gorbushina A."/>
            <person name="Walker B."/>
            <person name="Young S.K."/>
            <person name="Zeng Q."/>
            <person name="Gargeya S."/>
            <person name="Fitzgerald M."/>
            <person name="Haas B."/>
            <person name="Abouelleil A."/>
            <person name="Allen A.W."/>
            <person name="Alvarado L."/>
            <person name="Arachchi H.M."/>
            <person name="Berlin A.M."/>
            <person name="Chapman S.B."/>
            <person name="Gainer-Dewar J."/>
            <person name="Goldberg J."/>
            <person name="Griggs A."/>
            <person name="Gujja S."/>
            <person name="Hansen M."/>
            <person name="Howarth C."/>
            <person name="Imamovic A."/>
            <person name="Ireland A."/>
            <person name="Larimer J."/>
            <person name="McCowan C."/>
            <person name="Murphy C."/>
            <person name="Pearson M."/>
            <person name="Poon T.W."/>
            <person name="Priest M."/>
            <person name="Roberts A."/>
            <person name="Saif S."/>
            <person name="Shea T."/>
            <person name="Sisk P."/>
            <person name="Sykes S."/>
            <person name="Wortman J."/>
            <person name="Nusbaum C."/>
            <person name="Birren B."/>
        </authorList>
    </citation>
    <scope>NUCLEOTIDE SEQUENCE [LARGE SCALE GENOMIC DNA]</scope>
    <source>
        <strain evidence="3 4">CBS 606.96</strain>
    </source>
</reference>
<comment type="subcellular location">
    <subcellularLocation>
        <location evidence="1">Nucleus</location>
    </subcellularLocation>
</comment>
<evidence type="ECO:0000256" key="1">
    <source>
        <dbReference type="ARBA" id="ARBA00004123"/>
    </source>
</evidence>
<gene>
    <name evidence="3" type="ORF">A1O3_05245</name>
</gene>
<dbReference type="Proteomes" id="UP000019478">
    <property type="component" value="Unassembled WGS sequence"/>
</dbReference>
<name>W9Y4K3_9EURO</name>
<dbReference type="OrthoDB" id="3509362at2759"/>
<evidence type="ECO:0000256" key="2">
    <source>
        <dbReference type="ARBA" id="ARBA00023242"/>
    </source>
</evidence>
<dbReference type="PANTHER" id="PTHR37534">
    <property type="entry name" value="TRANSCRIPTIONAL ACTIVATOR PROTEIN UGA3"/>
    <property type="match status" value="1"/>
</dbReference>
<evidence type="ECO:0008006" key="5">
    <source>
        <dbReference type="Google" id="ProtNLM"/>
    </source>
</evidence>
<dbReference type="InterPro" id="IPR021858">
    <property type="entry name" value="Fun_TF"/>
</dbReference>
<dbReference type="STRING" id="1182542.W9Y4K3"/>
<evidence type="ECO:0000313" key="4">
    <source>
        <dbReference type="Proteomes" id="UP000019478"/>
    </source>
</evidence>
<dbReference type="GO" id="GO:0005634">
    <property type="term" value="C:nucleus"/>
    <property type="evidence" value="ECO:0007669"/>
    <property type="project" value="UniProtKB-SubCell"/>
</dbReference>
<accession>W9Y4K3</accession>
<keyword evidence="4" id="KW-1185">Reference proteome</keyword>
<dbReference type="AlphaFoldDB" id="W9Y4K3"/>
<comment type="caution">
    <text evidence="3">The sequence shown here is derived from an EMBL/GenBank/DDBJ whole genome shotgun (WGS) entry which is preliminary data.</text>
</comment>
<dbReference type="HOGENOM" id="CLU_031202_1_0_1"/>
<dbReference type="eggNOG" id="ENOG502RIXM">
    <property type="taxonomic scope" value="Eukaryota"/>
</dbReference>
<keyword evidence="2" id="KW-0539">Nucleus</keyword>